<name>A0A840DA44_9BACE</name>
<evidence type="ECO:0000313" key="2">
    <source>
        <dbReference type="Proteomes" id="UP000560658"/>
    </source>
</evidence>
<dbReference type="AlphaFoldDB" id="A0A840DA44"/>
<dbReference type="EMBL" id="JACIER010000014">
    <property type="protein sequence ID" value="MBB4045262.1"/>
    <property type="molecule type" value="Genomic_DNA"/>
</dbReference>
<sequence length="140" mass="15967">MKIIIGAVGVTCLLIIVYAFRLKEASDLATALERLKIRFRETQAYSEKVQEDLEDFMEINDAYEYEVYPDVKCKNLLEELKILYSGNLSDTVFNMIDILDLPHDDILAMTKSLEKQLQAFTQLSNLLQTITIKEKGILGG</sequence>
<keyword evidence="2" id="KW-1185">Reference proteome</keyword>
<evidence type="ECO:0000313" key="1">
    <source>
        <dbReference type="EMBL" id="MBB4045262.1"/>
    </source>
</evidence>
<reference evidence="1" key="1">
    <citation type="submission" date="2020-08" db="EMBL/GenBank/DDBJ databases">
        <title>Genomic Encyclopedia of Type Strains, Phase IV (KMG-IV): sequencing the most valuable type-strain genomes for metagenomic binning, comparative biology and taxonomic classification.</title>
        <authorList>
            <person name="Goeker M."/>
        </authorList>
    </citation>
    <scope>NUCLEOTIDE SEQUENCE [LARGE SCALE GENOMIC DNA]</scope>
    <source>
        <strain evidence="1">DSM 105720</strain>
    </source>
</reference>
<organism evidence="1 2">
    <name type="scientific">Bacteroides reticulotermitis</name>
    <dbReference type="NCBI Taxonomy" id="1133319"/>
    <lineage>
        <taxon>Bacteria</taxon>
        <taxon>Pseudomonadati</taxon>
        <taxon>Bacteroidota</taxon>
        <taxon>Bacteroidia</taxon>
        <taxon>Bacteroidales</taxon>
        <taxon>Bacteroidaceae</taxon>
        <taxon>Bacteroides</taxon>
    </lineage>
</organism>
<dbReference type="RefSeq" id="WP_044162728.1">
    <property type="nucleotide sequence ID" value="NZ_JACIER010000014.1"/>
</dbReference>
<accession>A0A840DA44</accession>
<protein>
    <submittedName>
        <fullName evidence="1">Uncharacterized protein</fullName>
    </submittedName>
</protein>
<gene>
    <name evidence="1" type="ORF">GGR06_003074</name>
</gene>
<dbReference type="Proteomes" id="UP000560658">
    <property type="component" value="Unassembled WGS sequence"/>
</dbReference>
<proteinExistence type="predicted"/>
<comment type="caution">
    <text evidence="1">The sequence shown here is derived from an EMBL/GenBank/DDBJ whole genome shotgun (WGS) entry which is preliminary data.</text>
</comment>